<protein>
    <submittedName>
        <fullName evidence="3">Stage III sporulation protein AE</fullName>
    </submittedName>
</protein>
<keyword evidence="1" id="KW-0812">Transmembrane</keyword>
<dbReference type="Pfam" id="PF09546">
    <property type="entry name" value="Spore_III_AE"/>
    <property type="match status" value="1"/>
</dbReference>
<feature type="transmembrane region" description="Helical" evidence="1">
    <location>
        <begin position="195"/>
        <end position="213"/>
    </location>
</feature>
<dbReference type="InterPro" id="IPR014194">
    <property type="entry name" value="Spore_III_AE"/>
</dbReference>
<reference evidence="3 4" key="1">
    <citation type="journal article" date="2024" name="Int. J. Syst. Evol. Microbiol.">
        <title>Clostridium omnivorum sp. nov., isolated from anoxic soil under the treatment of reductive soil disinfestation.</title>
        <authorList>
            <person name="Ueki A."/>
            <person name="Tonouchi A."/>
            <person name="Kaku N."/>
            <person name="Honma S."/>
            <person name="Ueki K."/>
        </authorList>
    </citation>
    <scope>NUCLEOTIDE SEQUENCE [LARGE SCALE GENOMIC DNA]</scope>
    <source>
        <strain evidence="3 4">E14</strain>
    </source>
</reference>
<feature type="transmembrane region" description="Helical" evidence="1">
    <location>
        <begin position="92"/>
        <end position="111"/>
    </location>
</feature>
<dbReference type="Proteomes" id="UP001208567">
    <property type="component" value="Unassembled WGS sequence"/>
</dbReference>
<feature type="chain" id="PRO_5045401001" evidence="2">
    <location>
        <begin position="21"/>
        <end position="382"/>
    </location>
</feature>
<feature type="transmembrane region" description="Helical" evidence="1">
    <location>
        <begin position="123"/>
        <end position="144"/>
    </location>
</feature>
<dbReference type="RefSeq" id="WP_264851732.1">
    <property type="nucleotide sequence ID" value="NZ_BRXR01000001.1"/>
</dbReference>
<feature type="signal peptide" evidence="2">
    <location>
        <begin position="1"/>
        <end position="20"/>
    </location>
</feature>
<comment type="caution">
    <text evidence="3">The sequence shown here is derived from an EMBL/GenBank/DDBJ whole genome shotgun (WGS) entry which is preliminary data.</text>
</comment>
<dbReference type="NCBIfam" id="TIGR02829">
    <property type="entry name" value="spore_III_AE"/>
    <property type="match status" value="1"/>
</dbReference>
<accession>A0ABQ5NAY5</accession>
<sequence>MKRFIFILMIVLLLPIQVQALEDTNTNQSDDKQVESLYNYISNMKTDSEILKDLNAKDYVKEYMKSGDGKFSFKKIVNAVISYSLKEISTSFKLMAEMLIIAIVCALLNNLQRAFSSDELSNIAYFACYALLIVIISKSFYVAVGLAKDTISEMTNFMAALIPVLMALLASVGGFTEATVMDPIIIGTINLNARIYVNIIIPLILIGFVLQFVNSISDEYKISNLTKLINQVAIWAQGIIMTIFIGVVTIRGITSKTIDQVTVKTAKYAVDNFVPIVGKCLSDAISTVAGYSLLLKNSLSGLGLVIILFLVLYPVVKLIIMSLTFKLTAALIEPVSDKKLVNCISSVGNSITLIMSCVISVSIMFFIMIAIIASAGKMAIGG</sequence>
<organism evidence="3 4">
    <name type="scientific">Clostridium omnivorum</name>
    <dbReference type="NCBI Taxonomy" id="1604902"/>
    <lineage>
        <taxon>Bacteria</taxon>
        <taxon>Bacillati</taxon>
        <taxon>Bacillota</taxon>
        <taxon>Clostridia</taxon>
        <taxon>Eubacteriales</taxon>
        <taxon>Clostridiaceae</taxon>
        <taxon>Clostridium</taxon>
    </lineage>
</organism>
<feature type="transmembrane region" description="Helical" evidence="1">
    <location>
        <begin position="351"/>
        <end position="373"/>
    </location>
</feature>
<keyword evidence="1" id="KW-0472">Membrane</keyword>
<feature type="transmembrane region" description="Helical" evidence="1">
    <location>
        <begin position="302"/>
        <end position="331"/>
    </location>
</feature>
<evidence type="ECO:0000313" key="3">
    <source>
        <dbReference type="EMBL" id="GLC32427.1"/>
    </source>
</evidence>
<gene>
    <name evidence="3" type="primary">spoIIIAE</name>
    <name evidence="3" type="ORF">bsdE14_38370</name>
</gene>
<proteinExistence type="predicted"/>
<keyword evidence="4" id="KW-1185">Reference proteome</keyword>
<evidence type="ECO:0000256" key="1">
    <source>
        <dbReference type="SAM" id="Phobius"/>
    </source>
</evidence>
<keyword evidence="2" id="KW-0732">Signal</keyword>
<evidence type="ECO:0000313" key="4">
    <source>
        <dbReference type="Proteomes" id="UP001208567"/>
    </source>
</evidence>
<name>A0ABQ5NAY5_9CLOT</name>
<dbReference type="EMBL" id="BRXR01000001">
    <property type="protein sequence ID" value="GLC32427.1"/>
    <property type="molecule type" value="Genomic_DNA"/>
</dbReference>
<feature type="transmembrane region" description="Helical" evidence="1">
    <location>
        <begin position="233"/>
        <end position="254"/>
    </location>
</feature>
<keyword evidence="1" id="KW-1133">Transmembrane helix</keyword>
<feature type="transmembrane region" description="Helical" evidence="1">
    <location>
        <begin position="156"/>
        <end position="175"/>
    </location>
</feature>
<evidence type="ECO:0000256" key="2">
    <source>
        <dbReference type="SAM" id="SignalP"/>
    </source>
</evidence>